<dbReference type="Gene3D" id="1.25.40.10">
    <property type="entry name" value="Tetratricopeptide repeat domain"/>
    <property type="match status" value="3"/>
</dbReference>
<dbReference type="GO" id="GO:0030991">
    <property type="term" value="C:intraciliary transport particle A"/>
    <property type="evidence" value="ECO:0007669"/>
    <property type="project" value="TreeGrafter"/>
</dbReference>
<dbReference type="RefSeq" id="XP_068369244.1">
    <property type="nucleotide sequence ID" value="XM_068497239.1"/>
</dbReference>
<dbReference type="GO" id="GO:0035721">
    <property type="term" value="P:intraciliary retrograde transport"/>
    <property type="evidence" value="ECO:0007669"/>
    <property type="project" value="TreeGrafter"/>
</dbReference>
<evidence type="ECO:0000259" key="5">
    <source>
        <dbReference type="Pfam" id="PF25064"/>
    </source>
</evidence>
<dbReference type="InterPro" id="IPR019734">
    <property type="entry name" value="TPR_rpt"/>
</dbReference>
<dbReference type="InterPro" id="IPR011990">
    <property type="entry name" value="TPR-like_helical_dom_sf"/>
</dbReference>
<reference evidence="6" key="1">
    <citation type="submission" date="2016-10" db="EMBL/GenBank/DDBJ databases">
        <authorList>
            <person name="Benchimol M."/>
            <person name="Almeida L.G."/>
            <person name="Vasconcelos A.T."/>
            <person name="Perreira-Neves A."/>
            <person name="Rosa I.A."/>
            <person name="Tasca T."/>
            <person name="Bogo M.R."/>
            <person name="de Souza W."/>
        </authorList>
    </citation>
    <scope>NUCLEOTIDE SEQUENCE [LARGE SCALE GENOMIC DNA]</scope>
    <source>
        <strain evidence="6">K</strain>
    </source>
</reference>
<dbReference type="InterPro" id="IPR056834">
    <property type="entry name" value="ARM_TT21_C"/>
</dbReference>
<feature type="domain" description="Tetratricopeptide repeat protein 21A/21B C-terminal ARM" evidence="4">
    <location>
        <begin position="1061"/>
        <end position="1258"/>
    </location>
</feature>
<keyword evidence="2" id="KW-0802">TPR repeat</keyword>
<dbReference type="InterPro" id="IPR056835">
    <property type="entry name" value="ARM_TT21_5th"/>
</dbReference>
<evidence type="ECO:0000313" key="7">
    <source>
        <dbReference type="Proteomes" id="UP000179807"/>
    </source>
</evidence>
<organism evidence="6 7">
    <name type="scientific">Tritrichomonas foetus</name>
    <dbReference type="NCBI Taxonomy" id="1144522"/>
    <lineage>
        <taxon>Eukaryota</taxon>
        <taxon>Metamonada</taxon>
        <taxon>Parabasalia</taxon>
        <taxon>Tritrichomonadida</taxon>
        <taxon>Tritrichomonadidae</taxon>
        <taxon>Tritrichomonas</taxon>
    </lineage>
</organism>
<evidence type="ECO:0000256" key="2">
    <source>
        <dbReference type="PROSITE-ProRule" id="PRU00339"/>
    </source>
</evidence>
<dbReference type="InterPro" id="IPR040364">
    <property type="entry name" value="TTC21A/TTC21B"/>
</dbReference>
<dbReference type="Pfam" id="PF25058">
    <property type="entry name" value="ARM_TT21"/>
    <property type="match status" value="1"/>
</dbReference>
<dbReference type="GO" id="GO:0005929">
    <property type="term" value="C:cilium"/>
    <property type="evidence" value="ECO:0007669"/>
    <property type="project" value="GOC"/>
</dbReference>
<keyword evidence="7" id="KW-1185">Reference proteome</keyword>
<feature type="domain" description="Tetratricopeptide repeat protein 21A/21B fifth ARM repeats" evidence="5">
    <location>
        <begin position="941"/>
        <end position="1029"/>
    </location>
</feature>
<dbReference type="PROSITE" id="PS50005">
    <property type="entry name" value="TPR"/>
    <property type="match status" value="2"/>
</dbReference>
<sequence length="1267" mass="147151">MDCFQERSFYYFRHGLYGHSHQVCEIGIQKKQTNLILYILSGVSVGFMGETEKAFQIIARLQNRTDLILLLNTCKYCIYSRSVNPNKERLKRYINAIIDTMHPYNSLAAYISSLVLWYYQEYDLVYKIRKESPQNTNLDIIHAWIELMDNHPNSALKRFEEILRRPGESNNLFCNYGKAVSYTTLGQYNESLQIYNNILAKYDFPEINIEKCRIFILLQKWDFAIQISEDIRSKFFSPFENDVIRAFHALVRSQSEHIISDLLDEVIENCMKYEQNNWKYQIKLSYAFATLSKHSLVVFDRLIRLATAAYETSNDENTCLSIFGYHQYLANNFVASLNSVNKVLDRDVSNQLASELHIRLMIDTGRAIEAQDTIDMYHDILKPEIIFNTLKAKMKRRIENSNEALLSRILDSLNDFSKNFMKLNSVTAKYFLMETKYESFLEFFICFRADVIIDALDELFTYNYSSVFRFDGDNGKKLAEILKHISAIFPNYLPFNYFQGLFQKRLNKQSEAYSVFERILFSPGIYRLSHCLSEMAELLLFFNKDQIALNCIEEATIEDPTLVNSLKFSIQKARIMKNMNESIPNIIHLFRNKDLPFQFYLDFIDLCLDASQYKIASEFIIESANHIKHPYDKAMLVLRQAYIFAYKKNMTKAFVTLDNLKKHTKYLFDAVKVKADLYLQFLDDKESYISCFYDLVQENQSPEHYILLGDAHFKLKQFNQAIDAYKNALEKDPSNDHILISLALTYVSAHRFEDAVSLFTKNIAIMRVATLSSLKFINLMIQLKKYNEADQCIDKVMRVINSKEPTILAAYYELQGDICTHNKKYREAIKRYNSSFQTLTGILIADIHNSLVTDLKHTVSILSNKIASNYQSLNDIDRAIDYFTKSLEYDETNSTSVVHLFELFKNRYDIEKCMKVCKDYLAIDPQNETVALLLTSTQAYNLSDSIACIRNVLDAHPHFIRSLVRLIEMCARSGRLQLARYYISQAKCNDPGFYFALGLYNQYVGSPEKALKNFKTACGNHKWETPAKIAIFNVLSNPDRKYLWFENDSLAPEDSLTECEKLLNSIEIDEFSLSIMKGSLLCSRNTIDSVSQAEAIYSKLVKENPGNIPASVSSARCKTRLGKFDQAKKILGYVLSRKAFHEEFSYFEEAYLMMAYIVERDTNFNSAQHLILLALELNMCCKKAWEMSAAVHFKNKMYSDAANAYSHLWELCDKSDPEIGYSYAYCSMKAKKYDIALIICRAVLDLHPEYKDLKKEILIPSYRKCKV</sequence>
<dbReference type="SMART" id="SM00028">
    <property type="entry name" value="TPR"/>
    <property type="match status" value="6"/>
</dbReference>
<dbReference type="InterPro" id="IPR056833">
    <property type="entry name" value="ARM_TT21_N"/>
</dbReference>
<dbReference type="GO" id="GO:0061512">
    <property type="term" value="P:protein localization to cilium"/>
    <property type="evidence" value="ECO:0007669"/>
    <property type="project" value="TreeGrafter"/>
</dbReference>
<dbReference type="Pfam" id="PF13181">
    <property type="entry name" value="TPR_8"/>
    <property type="match status" value="1"/>
</dbReference>
<dbReference type="VEuPathDB" id="TrichDB:TRFO_13428"/>
<evidence type="ECO:0000313" key="6">
    <source>
        <dbReference type="EMBL" id="OHT16108.1"/>
    </source>
</evidence>
<dbReference type="SUPFAM" id="SSF48452">
    <property type="entry name" value="TPR-like"/>
    <property type="match status" value="4"/>
</dbReference>
<feature type="repeat" description="TPR" evidence="2">
    <location>
        <begin position="860"/>
        <end position="893"/>
    </location>
</feature>
<accession>A0A1J4L2C4</accession>
<comment type="caution">
    <text evidence="6">The sequence shown here is derived from an EMBL/GenBank/DDBJ whole genome shotgun (WGS) entry which is preliminary data.</text>
</comment>
<feature type="repeat" description="TPR" evidence="2">
    <location>
        <begin position="702"/>
        <end position="735"/>
    </location>
</feature>
<dbReference type="Pfam" id="PF25063">
    <property type="entry name" value="ARM_TT21_C"/>
    <property type="match status" value="1"/>
</dbReference>
<dbReference type="Pfam" id="PF00515">
    <property type="entry name" value="TPR_1"/>
    <property type="match status" value="1"/>
</dbReference>
<proteinExistence type="inferred from homology"/>
<protein>
    <submittedName>
        <fullName evidence="6">TPR Domain containing protein</fullName>
    </submittedName>
</protein>
<evidence type="ECO:0000259" key="4">
    <source>
        <dbReference type="Pfam" id="PF25063"/>
    </source>
</evidence>
<dbReference type="OrthoDB" id="10259630at2759"/>
<dbReference type="PANTHER" id="PTHR14699">
    <property type="entry name" value="STI2 PROTEIN-RELATED"/>
    <property type="match status" value="1"/>
</dbReference>
<dbReference type="Proteomes" id="UP000179807">
    <property type="component" value="Unassembled WGS sequence"/>
</dbReference>
<dbReference type="PROSITE" id="PS50293">
    <property type="entry name" value="TPR_REGION"/>
    <property type="match status" value="1"/>
</dbReference>
<dbReference type="PANTHER" id="PTHR14699:SF0">
    <property type="entry name" value="TETRATRICOPEPTIDE REPEAT PROTEIN 21 HOMOLOG"/>
    <property type="match status" value="1"/>
</dbReference>
<name>A0A1J4L2C4_9EUKA</name>
<evidence type="ECO:0000259" key="3">
    <source>
        <dbReference type="Pfam" id="PF25062"/>
    </source>
</evidence>
<dbReference type="AlphaFoldDB" id="A0A1J4L2C4"/>
<gene>
    <name evidence="6" type="ORF">TRFO_13428</name>
</gene>
<dbReference type="Pfam" id="PF25062">
    <property type="entry name" value="ARM_TT21_N"/>
    <property type="match status" value="1"/>
</dbReference>
<dbReference type="GeneID" id="94831943"/>
<evidence type="ECO:0000256" key="1">
    <source>
        <dbReference type="ARBA" id="ARBA00010935"/>
    </source>
</evidence>
<feature type="domain" description="Tetratricopeptide repeat protein 21A/21B N-terminal ARM repeat" evidence="3">
    <location>
        <begin position="9"/>
        <end position="224"/>
    </location>
</feature>
<comment type="similarity">
    <text evidence="1">Belongs to the TTC21 family.</text>
</comment>
<dbReference type="EMBL" id="MLAK01000145">
    <property type="protein sequence ID" value="OHT16108.1"/>
    <property type="molecule type" value="Genomic_DNA"/>
</dbReference>
<dbReference type="Pfam" id="PF25064">
    <property type="entry name" value="ARM_TT21_5th"/>
    <property type="match status" value="1"/>
</dbReference>